<reference evidence="3 4" key="1">
    <citation type="submission" date="2024-02" db="EMBL/GenBank/DDBJ databases">
        <title>A Gaetbulibacter species isolated from tidal flats and genomic insights of their niches.</title>
        <authorList>
            <person name="Ye Y."/>
        </authorList>
    </citation>
    <scope>NUCLEOTIDE SEQUENCE [LARGE SCALE GENOMIC DNA]</scope>
    <source>
        <strain evidence="3 4">KYW382</strain>
    </source>
</reference>
<accession>A0ABW7MYX3</accession>
<sequence length="112" mass="13013">MKKLALFLLIGFFTLTSFKAPSALFGTWNIQKIINKKTHKQDNFLTTMSFKENDVFEASQGDLHKSGVWYYDENENMITVNVGQEDGHFKIKKLSKKKLVLENSESKMYLKK</sequence>
<dbReference type="EMBL" id="JBAWKB010000002">
    <property type="protein sequence ID" value="MFH6772031.1"/>
    <property type="molecule type" value="Genomic_DNA"/>
</dbReference>
<evidence type="ECO:0000313" key="3">
    <source>
        <dbReference type="EMBL" id="MFH6772031.1"/>
    </source>
</evidence>
<keyword evidence="4" id="KW-1185">Reference proteome</keyword>
<feature type="domain" description="Lipocalin-like" evidence="2">
    <location>
        <begin position="24"/>
        <end position="101"/>
    </location>
</feature>
<protein>
    <recommendedName>
        <fullName evidence="2">Lipocalin-like domain-containing protein</fullName>
    </recommendedName>
</protein>
<feature type="chain" id="PRO_5046598862" description="Lipocalin-like domain-containing protein" evidence="1">
    <location>
        <begin position="20"/>
        <end position="112"/>
    </location>
</feature>
<gene>
    <name evidence="3" type="ORF">V8G58_08805</name>
</gene>
<dbReference type="InterPro" id="IPR024311">
    <property type="entry name" value="Lipocalin-like"/>
</dbReference>
<evidence type="ECO:0000259" key="2">
    <source>
        <dbReference type="Pfam" id="PF13648"/>
    </source>
</evidence>
<keyword evidence="1" id="KW-0732">Signal</keyword>
<organism evidence="3 4">
    <name type="scientific">Gaetbulibacter aestuarii</name>
    <dbReference type="NCBI Taxonomy" id="1502358"/>
    <lineage>
        <taxon>Bacteria</taxon>
        <taxon>Pseudomonadati</taxon>
        <taxon>Bacteroidota</taxon>
        <taxon>Flavobacteriia</taxon>
        <taxon>Flavobacteriales</taxon>
        <taxon>Flavobacteriaceae</taxon>
        <taxon>Gaetbulibacter</taxon>
    </lineage>
</organism>
<feature type="signal peptide" evidence="1">
    <location>
        <begin position="1"/>
        <end position="19"/>
    </location>
</feature>
<comment type="caution">
    <text evidence="3">The sequence shown here is derived from an EMBL/GenBank/DDBJ whole genome shotgun (WGS) entry which is preliminary data.</text>
</comment>
<evidence type="ECO:0000313" key="4">
    <source>
        <dbReference type="Proteomes" id="UP001610100"/>
    </source>
</evidence>
<proteinExistence type="predicted"/>
<evidence type="ECO:0000256" key="1">
    <source>
        <dbReference type="SAM" id="SignalP"/>
    </source>
</evidence>
<dbReference type="Pfam" id="PF13648">
    <property type="entry name" value="Lipocalin_4"/>
    <property type="match status" value="1"/>
</dbReference>
<dbReference type="RefSeq" id="WP_344741286.1">
    <property type="nucleotide sequence ID" value="NZ_BAABAY010000002.1"/>
</dbReference>
<name>A0ABW7MYX3_9FLAO</name>
<dbReference type="Proteomes" id="UP001610100">
    <property type="component" value="Unassembled WGS sequence"/>
</dbReference>